<keyword evidence="12" id="KW-1003">Cell membrane</keyword>
<keyword evidence="7 12" id="KW-0560">Oxidoreductase</keyword>
<evidence type="ECO:0000256" key="13">
    <source>
        <dbReference type="SAM" id="Phobius"/>
    </source>
</evidence>
<accession>A0ABW5Q834</accession>
<gene>
    <name evidence="12" type="primary">bdbC</name>
    <name evidence="14" type="ORF">ACFSW4_03765</name>
</gene>
<keyword evidence="5 12" id="KW-0249">Electron transport</keyword>
<feature type="disulfide bond" description="Redox-active" evidence="12">
    <location>
        <begin position="35"/>
        <end position="38"/>
    </location>
</feature>
<evidence type="ECO:0000256" key="7">
    <source>
        <dbReference type="ARBA" id="ARBA00023002"/>
    </source>
</evidence>
<organism evidence="14 15">
    <name type="scientific">Piscibacillus salipiscarius</name>
    <dbReference type="NCBI Taxonomy" id="299480"/>
    <lineage>
        <taxon>Bacteria</taxon>
        <taxon>Bacillati</taxon>
        <taxon>Bacillota</taxon>
        <taxon>Bacilli</taxon>
        <taxon>Bacillales</taxon>
        <taxon>Bacillaceae</taxon>
        <taxon>Piscibacillus</taxon>
    </lineage>
</organism>
<evidence type="ECO:0000256" key="11">
    <source>
        <dbReference type="ARBA" id="ARBA00023284"/>
    </source>
</evidence>
<evidence type="ECO:0000256" key="9">
    <source>
        <dbReference type="ARBA" id="ARBA00023157"/>
    </source>
</evidence>
<evidence type="ECO:0000256" key="4">
    <source>
        <dbReference type="ARBA" id="ARBA00022692"/>
    </source>
</evidence>
<dbReference type="EMBL" id="JBHUMZ010000011">
    <property type="protein sequence ID" value="MFD2637996.1"/>
    <property type="molecule type" value="Genomic_DNA"/>
</dbReference>
<comment type="similarity">
    <text evidence="2 12">Belongs to the DsbB family. BdbC subfamily.</text>
</comment>
<dbReference type="HAMAP" id="MF_00287">
    <property type="entry name" value="BdbC"/>
    <property type="match status" value="1"/>
</dbReference>
<dbReference type="NCBIfam" id="NF002849">
    <property type="entry name" value="PRK03113.1"/>
    <property type="match status" value="1"/>
</dbReference>
<keyword evidence="9 12" id="KW-1015">Disulfide bond</keyword>
<feature type="transmembrane region" description="Helical" evidence="13">
    <location>
        <begin position="63"/>
        <end position="82"/>
    </location>
</feature>
<dbReference type="Pfam" id="PF02600">
    <property type="entry name" value="DsbB"/>
    <property type="match status" value="1"/>
</dbReference>
<evidence type="ECO:0000256" key="8">
    <source>
        <dbReference type="ARBA" id="ARBA00023136"/>
    </source>
</evidence>
<evidence type="ECO:0000313" key="15">
    <source>
        <dbReference type="Proteomes" id="UP001597452"/>
    </source>
</evidence>
<comment type="caution">
    <text evidence="12">Lacks conserved residue(s) required for the propagation of feature annotation.</text>
</comment>
<dbReference type="Proteomes" id="UP001597452">
    <property type="component" value="Unassembled WGS sequence"/>
</dbReference>
<keyword evidence="10 12" id="KW-0143">Chaperone</keyword>
<feature type="transmembrane region" description="Helical" evidence="13">
    <location>
        <begin position="39"/>
        <end position="58"/>
    </location>
</feature>
<comment type="caution">
    <text evidence="14">The sequence shown here is derived from an EMBL/GenBank/DDBJ whole genome shotgun (WGS) entry which is preliminary data.</text>
</comment>
<evidence type="ECO:0000256" key="2">
    <source>
        <dbReference type="ARBA" id="ARBA00007602"/>
    </source>
</evidence>
<evidence type="ECO:0000256" key="1">
    <source>
        <dbReference type="ARBA" id="ARBA00004141"/>
    </source>
</evidence>
<evidence type="ECO:0000256" key="3">
    <source>
        <dbReference type="ARBA" id="ARBA00022448"/>
    </source>
</evidence>
<keyword evidence="4 12" id="KW-0812">Transmembrane</keyword>
<dbReference type="SUPFAM" id="SSF158442">
    <property type="entry name" value="DsbB-like"/>
    <property type="match status" value="1"/>
</dbReference>
<keyword evidence="3 12" id="KW-0813">Transport</keyword>
<comment type="function">
    <text evidence="12">Required for disulfide bond formation in some proteins.</text>
</comment>
<dbReference type="InterPro" id="IPR023380">
    <property type="entry name" value="DsbB-like_sf"/>
</dbReference>
<feature type="transmembrane region" description="Helical" evidence="13">
    <location>
        <begin position="109"/>
        <end position="134"/>
    </location>
</feature>
<dbReference type="Gene3D" id="1.20.1550.10">
    <property type="entry name" value="DsbB-like"/>
    <property type="match status" value="1"/>
</dbReference>
<keyword evidence="8 12" id="KW-0472">Membrane</keyword>
<protein>
    <recommendedName>
        <fullName evidence="12">Probable disulfide formation protein</fullName>
    </recommendedName>
    <alternativeName>
        <fullName evidence="12">Disulfide oxidoreductase</fullName>
    </alternativeName>
    <alternativeName>
        <fullName evidence="12">Thiol-disulfide oxidoreductase</fullName>
    </alternativeName>
</protein>
<evidence type="ECO:0000256" key="10">
    <source>
        <dbReference type="ARBA" id="ARBA00023186"/>
    </source>
</evidence>
<keyword evidence="11 12" id="KW-0676">Redox-active center</keyword>
<evidence type="ECO:0000256" key="5">
    <source>
        <dbReference type="ARBA" id="ARBA00022982"/>
    </source>
</evidence>
<feature type="transmembrane region" description="Helical" evidence="13">
    <location>
        <begin position="7"/>
        <end position="27"/>
    </location>
</feature>
<dbReference type="InterPro" id="IPR003752">
    <property type="entry name" value="DiS_bond_form_DsbB/BdbC"/>
</dbReference>
<dbReference type="PIRSF" id="PIRSF036659">
    <property type="entry name" value="BdbC"/>
    <property type="match status" value="1"/>
</dbReference>
<name>A0ABW5Q834_9BACI</name>
<evidence type="ECO:0000313" key="14">
    <source>
        <dbReference type="EMBL" id="MFD2637996.1"/>
    </source>
</evidence>
<proteinExistence type="inferred from homology"/>
<dbReference type="RefSeq" id="WP_054751970.1">
    <property type="nucleotide sequence ID" value="NZ_JBHUMZ010000011.1"/>
</dbReference>
<evidence type="ECO:0000256" key="12">
    <source>
        <dbReference type="HAMAP-Rule" id="MF_00287"/>
    </source>
</evidence>
<keyword evidence="6 12" id="KW-1133">Transmembrane helix</keyword>
<sequence>MKKINENLLIFIWVVALVATLGSLYFSEIKLFEPCKFCWVQRIFMYPMVIILFVGIALKDIKVVYYTITLSLIGFLISTYHYSIQKVEALQQSSPACGQVSCTGAYINWLGFITIPFLAGLAFLIILFTSIFVLRNIKED</sequence>
<reference evidence="15" key="1">
    <citation type="journal article" date="2019" name="Int. J. Syst. Evol. Microbiol.">
        <title>The Global Catalogue of Microorganisms (GCM) 10K type strain sequencing project: providing services to taxonomists for standard genome sequencing and annotation.</title>
        <authorList>
            <consortium name="The Broad Institute Genomics Platform"/>
            <consortium name="The Broad Institute Genome Sequencing Center for Infectious Disease"/>
            <person name="Wu L."/>
            <person name="Ma J."/>
        </authorList>
    </citation>
    <scope>NUCLEOTIDE SEQUENCE [LARGE SCALE GENOMIC DNA]</scope>
    <source>
        <strain evidence="15">TISTR 1571</strain>
    </source>
</reference>
<dbReference type="PANTHER" id="PTHR43469">
    <property type="entry name" value="DISULFIDE FORMATION PROTEIN-RELATED"/>
    <property type="match status" value="1"/>
</dbReference>
<keyword evidence="15" id="KW-1185">Reference proteome</keyword>
<dbReference type="PANTHER" id="PTHR43469:SF1">
    <property type="entry name" value="SPBETA PROPHAGE-DERIVED DISULFIDE BOND FORMATION PROTEIN B"/>
    <property type="match status" value="1"/>
</dbReference>
<comment type="subcellular location">
    <subcellularLocation>
        <location evidence="12">Cell membrane</location>
        <topology evidence="12">Multi-pass membrane protein</topology>
    </subcellularLocation>
    <subcellularLocation>
        <location evidence="1">Membrane</location>
        <topology evidence="1">Multi-pass membrane protein</topology>
    </subcellularLocation>
</comment>
<dbReference type="InterPro" id="IPR012187">
    <property type="entry name" value="Disulphide_bond_form_BdbC"/>
</dbReference>
<evidence type="ECO:0000256" key="6">
    <source>
        <dbReference type="ARBA" id="ARBA00022989"/>
    </source>
</evidence>